<evidence type="ECO:0000313" key="3">
    <source>
        <dbReference type="Proteomes" id="UP000031512"/>
    </source>
</evidence>
<dbReference type="Proteomes" id="UP000031512">
    <property type="component" value="Unassembled WGS sequence"/>
</dbReference>
<organism evidence="2 3">
    <name type="scientific">Theileria equi strain WA</name>
    <dbReference type="NCBI Taxonomy" id="1537102"/>
    <lineage>
        <taxon>Eukaryota</taxon>
        <taxon>Sar</taxon>
        <taxon>Alveolata</taxon>
        <taxon>Apicomplexa</taxon>
        <taxon>Aconoidasida</taxon>
        <taxon>Piroplasmida</taxon>
        <taxon>Theileriidae</taxon>
        <taxon>Theileria</taxon>
    </lineage>
</organism>
<evidence type="ECO:0000313" key="2">
    <source>
        <dbReference type="EMBL" id="EKX73941.1"/>
    </source>
</evidence>
<dbReference type="RefSeq" id="XP_004833393.1">
    <property type="nucleotide sequence ID" value="XM_004833336.1"/>
</dbReference>
<proteinExistence type="predicted"/>
<feature type="chain" id="PRO_5003952590" evidence="1">
    <location>
        <begin position="19"/>
        <end position="362"/>
    </location>
</feature>
<sequence length="362" mass="40964">MKVFSILLTTCLLGLCHCKRSKFVTDIPVIEVLDDYREDEVWTSDFVEETETHKSTTWTGKKQVWDLSNGTVHEVEHRPSLTRRRNDEKVEDVAVEDSRVLTHSRHTTILDISSPNSSQCQSFDYTFDGNAVRLIVPNKDTTVKKLVDGEENVYTLSSGQTLDHAKVYINNDGKAELVIVVTTLSGTPKETYLELKDGKWVSCNDKDAKMKSLVSTAKRKSGFELDLASTSSTNECSIFETELLGITTRHFYPKPGHVAIQVKDGNKELWEPTKPILSNISGIQGRHNGYYKRWVFCLSCLIYKHGDKELLEITLVVDNGSLGYKHFEKCGKEWMEINKTDFDQKLNEMSKSGSPPTPSQSK</sequence>
<gene>
    <name evidence="2" type="ORF">BEWA_039790</name>
</gene>
<accession>L1LF12</accession>
<reference evidence="2 3" key="1">
    <citation type="journal article" date="2012" name="BMC Genomics">
        <title>Comparative genomic analysis and phylogenetic position of Theileria equi.</title>
        <authorList>
            <person name="Kappmeyer L.S."/>
            <person name="Thiagarajan M."/>
            <person name="Herndon D.R."/>
            <person name="Ramsay J.D."/>
            <person name="Caler E."/>
            <person name="Djikeng A."/>
            <person name="Gillespie J.J."/>
            <person name="Lau A.O."/>
            <person name="Roalson E.H."/>
            <person name="Silva J.C."/>
            <person name="Silva M.G."/>
            <person name="Suarez C.E."/>
            <person name="Ueti M.W."/>
            <person name="Nene V.M."/>
            <person name="Mealey R.H."/>
            <person name="Knowles D.P."/>
            <person name="Brayton K.A."/>
        </authorList>
    </citation>
    <scope>NUCLEOTIDE SEQUENCE [LARGE SCALE GENOMIC DNA]</scope>
    <source>
        <strain evidence="2 3">WA</strain>
    </source>
</reference>
<dbReference type="Pfam" id="PF04385">
    <property type="entry name" value="FAINT"/>
    <property type="match status" value="1"/>
</dbReference>
<dbReference type="GeneID" id="15807389"/>
<name>L1LF12_THEEQ</name>
<feature type="signal peptide" evidence="1">
    <location>
        <begin position="1"/>
        <end position="18"/>
    </location>
</feature>
<dbReference type="AlphaFoldDB" id="L1LF12"/>
<dbReference type="InterPro" id="IPR007480">
    <property type="entry name" value="DUF529"/>
</dbReference>
<protein>
    <submittedName>
        <fullName evidence="2">Signal peptide containing protein</fullName>
    </submittedName>
</protein>
<comment type="caution">
    <text evidence="2">The sequence shown here is derived from an EMBL/GenBank/DDBJ whole genome shotgun (WGS) entry which is preliminary data.</text>
</comment>
<dbReference type="VEuPathDB" id="PiroplasmaDB:BEWA_039790"/>
<keyword evidence="3" id="KW-1185">Reference proteome</keyword>
<evidence type="ECO:0000256" key="1">
    <source>
        <dbReference type="SAM" id="SignalP"/>
    </source>
</evidence>
<dbReference type="KEGG" id="beq:BEWA_039790"/>
<dbReference type="EMBL" id="ACOU01000002">
    <property type="protein sequence ID" value="EKX73941.1"/>
    <property type="molecule type" value="Genomic_DNA"/>
</dbReference>
<keyword evidence="1" id="KW-0732">Signal</keyword>